<dbReference type="OrthoDB" id="6784646at2759"/>
<accession>E2BFX5</accession>
<evidence type="ECO:0000313" key="3">
    <source>
        <dbReference type="Proteomes" id="UP000008237"/>
    </source>
</evidence>
<feature type="compositionally biased region" description="Low complexity" evidence="1">
    <location>
        <begin position="418"/>
        <end position="432"/>
    </location>
</feature>
<evidence type="ECO:0000256" key="1">
    <source>
        <dbReference type="SAM" id="MobiDB-lite"/>
    </source>
</evidence>
<dbReference type="EMBL" id="GL448096">
    <property type="protein sequence ID" value="EFN85377.1"/>
    <property type="molecule type" value="Genomic_DNA"/>
</dbReference>
<proteinExistence type="predicted"/>
<feature type="compositionally biased region" description="Low complexity" evidence="1">
    <location>
        <begin position="564"/>
        <end position="598"/>
    </location>
</feature>
<dbReference type="Proteomes" id="UP000008237">
    <property type="component" value="Unassembled WGS sequence"/>
</dbReference>
<feature type="region of interest" description="Disordered" evidence="1">
    <location>
        <begin position="283"/>
        <end position="547"/>
    </location>
</feature>
<feature type="compositionally biased region" description="Polar residues" evidence="1">
    <location>
        <begin position="368"/>
        <end position="386"/>
    </location>
</feature>
<evidence type="ECO:0000313" key="2">
    <source>
        <dbReference type="EMBL" id="EFN85377.1"/>
    </source>
</evidence>
<feature type="compositionally biased region" description="Basic and acidic residues" evidence="1">
    <location>
        <begin position="434"/>
        <end position="444"/>
    </location>
</feature>
<name>E2BFX5_HARSA</name>
<feature type="compositionally biased region" description="Low complexity" evidence="1">
    <location>
        <begin position="310"/>
        <end position="331"/>
    </location>
</feature>
<feature type="compositionally biased region" description="Low complexity" evidence="1">
    <location>
        <begin position="892"/>
        <end position="903"/>
    </location>
</feature>
<dbReference type="AlphaFoldDB" id="E2BFX5"/>
<feature type="region of interest" description="Disordered" evidence="1">
    <location>
        <begin position="1"/>
        <end position="114"/>
    </location>
</feature>
<protein>
    <submittedName>
        <fullName evidence="2">Uncharacterized protein</fullName>
    </submittedName>
</protein>
<sequence length="1099" mass="119362">MRNVFEEEKVEPQDHWHDHAASRLRARRNVQPRSDSVSDEALSSEDGESPQDKVRVENKIVNMNVLSHHSGRSKPRRILAPDTTTHKPKEDLLEEAKEEDRSCASGKKENQRYSSSFVGNTTSQRVDKAFDKEFDDVIGNNSKARTTSSVHVGEDITLCWIETTTIKEGKNARPPKRLVIREYTISFENSATIPERYLECERLDGEVTANDPEIGRTALFEVIDEDTKASMVVNFTTVSNVGDVLVWQHRRVKCGVGPVVNKNIIEWNDGSENPKKRVEIKVSPKMHQATAKKPDQEPPCTEEASEESSAESNRTSESTAAESCESTAAESGACGTTTRPADLSDDNVGSSESGSEEEEALSLPSGHKTPTLSYEATISRLTSTTEAIPGKKGESMSSGKECEEEDSAGPKKCTTRGSAVGSSSEELSVESSTVEDKSPTKEPAGEPPTASNERGIASTIPESVSERTTPLVFEKDLSEIESEESSASADSVIGSSDRTRESDVSTDAEVETSSEELVDSDNSMTSEEIGIVSSGEAASEETLTSTLPTLELTKFIKSILKLDGSPTESSSIETEPSSGSEQVSSSEESEQTVTIETVGRATTMEPEVISKVELVPVISTTTPTSVPRFPPLALSPAPAPSSEADYTCENSEVCARVTSSAVCDGTDGDCPTTSRPCESGECLDEEVDYSDSGMTPPVDDVRATEAASTTMSALTSQEVENVSAAINSVPTTVEARRSTPLSSLTTTSKPRHKFTLKVKILLEYVNDKKEKQNLVEVEKKLLLNENPAHLRRRVTDELLEQLKTLNDSVNLETMSALMNCTSLSKLTKDAAFVRAEPADDVAEDSGGLEGSGRAGDSLSRLSSTPVRVRHAEDSQYPELSRRRRRRRRRNADANLTLADANDTSTNASGLERIADLNDRLDLNGSSTLDSNSSILQAEQRYDDEVGLPTEEDVQLATTTLAEETTNVTYEENGGNGVSSTRKNESEAMAEATSLSNETKMEVIRETLPGIKEDLSTGLKHVMSELTSGNLTLVKDDRELAKVSLMGILANPMDGRIHSRRRREAIEEVGRWSNERVSKAPSLGGSLRSFTEFTLYKVSL</sequence>
<reference evidence="2 3" key="1">
    <citation type="journal article" date="2010" name="Science">
        <title>Genomic comparison of the ants Camponotus floridanus and Harpegnathos saltator.</title>
        <authorList>
            <person name="Bonasio R."/>
            <person name="Zhang G."/>
            <person name="Ye C."/>
            <person name="Mutti N.S."/>
            <person name="Fang X."/>
            <person name="Qin N."/>
            <person name="Donahue G."/>
            <person name="Yang P."/>
            <person name="Li Q."/>
            <person name="Li C."/>
            <person name="Zhang P."/>
            <person name="Huang Z."/>
            <person name="Berger S.L."/>
            <person name="Reinberg D."/>
            <person name="Wang J."/>
            <person name="Liebig J."/>
        </authorList>
    </citation>
    <scope>NUCLEOTIDE SEQUENCE [LARGE SCALE GENOMIC DNA]</scope>
    <source>
        <strain evidence="2 3">R22 G/1</strain>
    </source>
</reference>
<dbReference type="OMA" id="WIETTTI"/>
<feature type="compositionally biased region" description="Acidic residues" evidence="1">
    <location>
        <begin position="504"/>
        <end position="519"/>
    </location>
</feature>
<feature type="compositionally biased region" description="Basic and acidic residues" evidence="1">
    <location>
        <begin position="1"/>
        <end position="21"/>
    </location>
</feature>
<dbReference type="STRING" id="610380.E2BFX5"/>
<feature type="compositionally biased region" description="Low complexity" evidence="1">
    <location>
        <begin position="485"/>
        <end position="496"/>
    </location>
</feature>
<feature type="compositionally biased region" description="Basic and acidic residues" evidence="1">
    <location>
        <begin position="84"/>
        <end position="111"/>
    </location>
</feature>
<keyword evidence="3" id="KW-1185">Reference proteome</keyword>
<gene>
    <name evidence="2" type="ORF">EAI_14592</name>
</gene>
<organism evidence="3">
    <name type="scientific">Harpegnathos saltator</name>
    <name type="common">Jerdon's jumping ant</name>
    <dbReference type="NCBI Taxonomy" id="610380"/>
    <lineage>
        <taxon>Eukaryota</taxon>
        <taxon>Metazoa</taxon>
        <taxon>Ecdysozoa</taxon>
        <taxon>Arthropoda</taxon>
        <taxon>Hexapoda</taxon>
        <taxon>Insecta</taxon>
        <taxon>Pterygota</taxon>
        <taxon>Neoptera</taxon>
        <taxon>Endopterygota</taxon>
        <taxon>Hymenoptera</taxon>
        <taxon>Apocrita</taxon>
        <taxon>Aculeata</taxon>
        <taxon>Formicoidea</taxon>
        <taxon>Formicidae</taxon>
        <taxon>Ponerinae</taxon>
        <taxon>Ponerini</taxon>
        <taxon>Harpegnathos</taxon>
    </lineage>
</organism>
<feature type="region of interest" description="Disordered" evidence="1">
    <location>
        <begin position="838"/>
        <end position="903"/>
    </location>
</feature>
<feature type="region of interest" description="Disordered" evidence="1">
    <location>
        <begin position="563"/>
        <end position="601"/>
    </location>
</feature>
<dbReference type="InParanoid" id="E2BFX5"/>